<organism evidence="1 2">
    <name type="scientific">Puccinia striiformis f. sp. tritici</name>
    <dbReference type="NCBI Taxonomy" id="168172"/>
    <lineage>
        <taxon>Eukaryota</taxon>
        <taxon>Fungi</taxon>
        <taxon>Dikarya</taxon>
        <taxon>Basidiomycota</taxon>
        <taxon>Pucciniomycotina</taxon>
        <taxon>Pucciniomycetes</taxon>
        <taxon>Pucciniales</taxon>
        <taxon>Pucciniaceae</taxon>
        <taxon>Puccinia</taxon>
    </lineage>
</organism>
<comment type="caution">
    <text evidence="1">The sequence shown here is derived from an EMBL/GenBank/DDBJ whole genome shotgun (WGS) entry which is preliminary data.</text>
</comment>
<reference evidence="2" key="1">
    <citation type="journal article" date="2018" name="BMC Genomics">
        <title>Genomic insights into host adaptation between the wheat stripe rust pathogen (Puccinia striiformis f. sp. tritici) and the barley stripe rust pathogen (Puccinia striiformis f. sp. hordei).</title>
        <authorList>
            <person name="Xia C."/>
            <person name="Wang M."/>
            <person name="Yin C."/>
            <person name="Cornejo O.E."/>
            <person name="Hulbert S.H."/>
            <person name="Chen X."/>
        </authorList>
    </citation>
    <scope>NUCLEOTIDE SEQUENCE [LARGE SCALE GENOMIC DNA]</scope>
    <source>
        <strain evidence="2">93-210</strain>
    </source>
</reference>
<sequence length="462" mass="52906">MATTTNSDITSSPTLKRNNKRKSATKAVDLPIELETVDDEPVKRNNQRKSASKAIDLPIEVENVDDEPRKDIQICRSWLETTEDPLNSTNQTGTTFWDRVRAHYVLHLPTSNRSADSIKCRWGLVQRATNKFYGCVKQIRYAKQSGVNSTDNLASAFKLYAATNKGQEYGHIQCYRVLAPAQKWRDYCKKLEQKRLADLKKLTSSSDITASDAASDSTVVPPTRSAKSDRPTGNKAAKEARAQEMKDSKWKEDLVKVHRDLANQSQAQTNILDEQKKAIISLADSAVMKIDLDSVPAAQREFFEWEQEKVREKMAKAKAEARRRTEEEEKKKDEDEKKKKEDKEKKKKEEEEKKAREELEQIEMEEAAKKKKKTTNKTAPKAKQNLKTKKTSSKKQMNKARKRAEEAEKRAEEARKKAEEEENESKDEEKESGDEEDEGEGQYGNDMEIESGDDEEEVEFDM</sequence>
<evidence type="ECO:0000313" key="1">
    <source>
        <dbReference type="EMBL" id="KAI7941011.1"/>
    </source>
</evidence>
<accession>A0ACC0DYD2</accession>
<keyword evidence="2" id="KW-1185">Reference proteome</keyword>
<dbReference type="EMBL" id="CM045877">
    <property type="protein sequence ID" value="KAI7941011.1"/>
    <property type="molecule type" value="Genomic_DNA"/>
</dbReference>
<evidence type="ECO:0000313" key="2">
    <source>
        <dbReference type="Proteomes" id="UP001060170"/>
    </source>
</evidence>
<protein>
    <submittedName>
        <fullName evidence="1">Uncharacterized protein</fullName>
    </submittedName>
</protein>
<gene>
    <name evidence="1" type="ORF">MJO28_013296</name>
</gene>
<dbReference type="Proteomes" id="UP001060170">
    <property type="component" value="Chromosome 13"/>
</dbReference>
<reference evidence="2" key="2">
    <citation type="journal article" date="2018" name="Mol. Plant Microbe Interact.">
        <title>Genome sequence resources for the wheat stripe rust pathogen (Puccinia striiformis f. sp. tritici) and the barley stripe rust pathogen (Puccinia striiformis f. sp. hordei).</title>
        <authorList>
            <person name="Xia C."/>
            <person name="Wang M."/>
            <person name="Yin C."/>
            <person name="Cornejo O.E."/>
            <person name="Hulbert S.H."/>
            <person name="Chen X."/>
        </authorList>
    </citation>
    <scope>NUCLEOTIDE SEQUENCE [LARGE SCALE GENOMIC DNA]</scope>
    <source>
        <strain evidence="2">93-210</strain>
    </source>
</reference>
<reference evidence="1 2" key="3">
    <citation type="journal article" date="2022" name="Microbiol. Spectr.">
        <title>Folding features and dynamics of 3D genome architecture in plant fungal pathogens.</title>
        <authorList>
            <person name="Xia C."/>
        </authorList>
    </citation>
    <scope>NUCLEOTIDE SEQUENCE [LARGE SCALE GENOMIC DNA]</scope>
    <source>
        <strain evidence="1 2">93-210</strain>
    </source>
</reference>
<name>A0ACC0DYD2_9BASI</name>
<proteinExistence type="predicted"/>